<dbReference type="AlphaFoldDB" id="A0A9E2L8X9"/>
<evidence type="ECO:0000256" key="1">
    <source>
        <dbReference type="SAM" id="SignalP"/>
    </source>
</evidence>
<gene>
    <name evidence="2" type="ORF">H9789_09730</name>
</gene>
<dbReference type="InterPro" id="IPR045607">
    <property type="entry name" value="DUF6452"/>
</dbReference>
<proteinExistence type="predicted"/>
<reference evidence="2" key="2">
    <citation type="submission" date="2021-04" db="EMBL/GenBank/DDBJ databases">
        <authorList>
            <person name="Gilroy R."/>
        </authorList>
    </citation>
    <scope>NUCLEOTIDE SEQUENCE</scope>
    <source>
        <strain evidence="2">G3-2149</strain>
    </source>
</reference>
<dbReference type="EMBL" id="JAHLFU010000201">
    <property type="protein sequence ID" value="MBU3854070.1"/>
    <property type="molecule type" value="Genomic_DNA"/>
</dbReference>
<protein>
    <recommendedName>
        <fullName evidence="4">Lipoprotein</fullName>
    </recommendedName>
</protein>
<dbReference type="Proteomes" id="UP000823865">
    <property type="component" value="Unassembled WGS sequence"/>
</dbReference>
<accession>A0A9E2L8X9</accession>
<feature type="chain" id="PRO_5039163020" description="Lipoprotein" evidence="1">
    <location>
        <begin position="23"/>
        <end position="165"/>
    </location>
</feature>
<sequence>MSIKHFMSVWSAGLLCSAFVSCNEAGCPLNNTVVAEFNFYQMADGQLQKARLTDTLTVTAVGTDSILINRDLGVSELQIPLSYARPTDTLSFRYASNRGTVIYDTIIIQKESYQNFEAPECPTVTFHNIKAIKSTHQYIDTVQIVNPNINYNATENFKIVFYTTE</sequence>
<reference evidence="2" key="1">
    <citation type="journal article" date="2021" name="PeerJ">
        <title>Extensive microbial diversity within the chicken gut microbiome revealed by metagenomics and culture.</title>
        <authorList>
            <person name="Gilroy R."/>
            <person name="Ravi A."/>
            <person name="Getino M."/>
            <person name="Pursley I."/>
            <person name="Horton D.L."/>
            <person name="Alikhan N.F."/>
            <person name="Baker D."/>
            <person name="Gharbi K."/>
            <person name="Hall N."/>
            <person name="Watson M."/>
            <person name="Adriaenssens E.M."/>
            <person name="Foster-Nyarko E."/>
            <person name="Jarju S."/>
            <person name="Secka A."/>
            <person name="Antonio M."/>
            <person name="Oren A."/>
            <person name="Chaudhuri R.R."/>
            <person name="La Ragione R."/>
            <person name="Hildebrand F."/>
            <person name="Pallen M.J."/>
        </authorList>
    </citation>
    <scope>NUCLEOTIDE SEQUENCE</scope>
    <source>
        <strain evidence="2">G3-2149</strain>
    </source>
</reference>
<evidence type="ECO:0008006" key="4">
    <source>
        <dbReference type="Google" id="ProtNLM"/>
    </source>
</evidence>
<dbReference type="Pfam" id="PF20050">
    <property type="entry name" value="DUF6452"/>
    <property type="match status" value="1"/>
</dbReference>
<keyword evidence="1" id="KW-0732">Signal</keyword>
<comment type="caution">
    <text evidence="2">The sequence shown here is derived from an EMBL/GenBank/DDBJ whole genome shotgun (WGS) entry which is preliminary data.</text>
</comment>
<evidence type="ECO:0000313" key="2">
    <source>
        <dbReference type="EMBL" id="MBU3854070.1"/>
    </source>
</evidence>
<feature type="signal peptide" evidence="1">
    <location>
        <begin position="1"/>
        <end position="22"/>
    </location>
</feature>
<dbReference type="PROSITE" id="PS51257">
    <property type="entry name" value="PROKAR_LIPOPROTEIN"/>
    <property type="match status" value="1"/>
</dbReference>
<organism evidence="2 3">
    <name type="scientific">Candidatus Paraprevotella stercoravium</name>
    <dbReference type="NCBI Taxonomy" id="2838725"/>
    <lineage>
        <taxon>Bacteria</taxon>
        <taxon>Pseudomonadati</taxon>
        <taxon>Bacteroidota</taxon>
        <taxon>Bacteroidia</taxon>
        <taxon>Bacteroidales</taxon>
        <taxon>Prevotellaceae</taxon>
        <taxon>Paraprevotella</taxon>
    </lineage>
</organism>
<evidence type="ECO:0000313" key="3">
    <source>
        <dbReference type="Proteomes" id="UP000823865"/>
    </source>
</evidence>
<name>A0A9E2L8X9_9BACT</name>